<comment type="caution">
    <text evidence="1">The sequence shown here is derived from an EMBL/GenBank/DDBJ whole genome shotgun (WGS) entry which is preliminary data.</text>
</comment>
<dbReference type="RefSeq" id="WP_009628429.1">
    <property type="nucleotide sequence ID" value="NZ_VBTY01000166.1"/>
</dbReference>
<protein>
    <submittedName>
        <fullName evidence="1">Alpha/beta hydrolase-fold protein</fullName>
    </submittedName>
</protein>
<dbReference type="Pfam" id="PF00756">
    <property type="entry name" value="Esterase"/>
    <property type="match status" value="1"/>
</dbReference>
<evidence type="ECO:0000313" key="1">
    <source>
        <dbReference type="EMBL" id="MDG3496260.1"/>
    </source>
</evidence>
<dbReference type="InterPro" id="IPR029058">
    <property type="entry name" value="AB_hydrolase_fold"/>
</dbReference>
<gene>
    <name evidence="1" type="ORF">FEV09_17075</name>
</gene>
<dbReference type="PANTHER" id="PTHR48098">
    <property type="entry name" value="ENTEROCHELIN ESTERASE-RELATED"/>
    <property type="match status" value="1"/>
</dbReference>
<dbReference type="AlphaFoldDB" id="A0A9X4RJQ6"/>
<dbReference type="GO" id="GO:0016787">
    <property type="term" value="F:hydrolase activity"/>
    <property type="evidence" value="ECO:0007669"/>
    <property type="project" value="UniProtKB-KW"/>
</dbReference>
<dbReference type="SUPFAM" id="SSF53474">
    <property type="entry name" value="alpha/beta-Hydrolases"/>
    <property type="match status" value="1"/>
</dbReference>
<keyword evidence="1" id="KW-0378">Hydrolase</keyword>
<dbReference type="Proteomes" id="UP001152872">
    <property type="component" value="Unassembled WGS sequence"/>
</dbReference>
<sequence>MAHAFNLGGQQAYYHDEGDESGYFHTYDALQLDPKSDRPRKVHVFLPRTYGDNRDYPVLYMNDGNTAFWAGGLSPYSWDVPNVMRSLYSNQEIEPVIVVAVHPLNRSYEYLHVEEFSTPFKKEGGGLPEYADYMVRLKSFIDVNYKTISDRSSTTILGSSHGGLAAFYTGAIHSSHFGNIGALSPSFWAGGVFNLPSSPLMVAVGKYLRKDNQYRPRLWIDWGTRRSGGFHNFVIEQQATRWARRMLEILEKDYGYVLGRDLFNYEDREGGHDERAWSYRLGLLLKQFYPKK</sequence>
<evidence type="ECO:0000313" key="2">
    <source>
        <dbReference type="Proteomes" id="UP001152872"/>
    </source>
</evidence>
<accession>A0A9X4RJQ6</accession>
<reference evidence="1" key="1">
    <citation type="submission" date="2019-05" db="EMBL/GenBank/DDBJ databases">
        <title>Whole genome sequencing of Pseudanabaena catenata USMAC16.</title>
        <authorList>
            <person name="Khan Z."/>
            <person name="Omar W.M."/>
            <person name="Convey P."/>
            <person name="Merican F."/>
            <person name="Najimudin N."/>
        </authorList>
    </citation>
    <scope>NUCLEOTIDE SEQUENCE</scope>
    <source>
        <strain evidence="1">USMAC16</strain>
    </source>
</reference>
<name>A0A9X4RJQ6_9CYAN</name>
<organism evidence="1 2">
    <name type="scientific">Pseudanabaena catenata USMAC16</name>
    <dbReference type="NCBI Taxonomy" id="1855837"/>
    <lineage>
        <taxon>Bacteria</taxon>
        <taxon>Bacillati</taxon>
        <taxon>Cyanobacteriota</taxon>
        <taxon>Cyanophyceae</taxon>
        <taxon>Pseudanabaenales</taxon>
        <taxon>Pseudanabaenaceae</taxon>
        <taxon>Pseudanabaena</taxon>
    </lineage>
</organism>
<dbReference type="InterPro" id="IPR000801">
    <property type="entry name" value="Esterase-like"/>
</dbReference>
<dbReference type="Gene3D" id="3.40.50.1820">
    <property type="entry name" value="alpha/beta hydrolase"/>
    <property type="match status" value="1"/>
</dbReference>
<proteinExistence type="predicted"/>
<dbReference type="InterPro" id="IPR050583">
    <property type="entry name" value="Mycobacterial_A85_antigen"/>
</dbReference>
<dbReference type="PANTHER" id="PTHR48098:SF6">
    <property type="entry name" value="FERRI-BACILLIBACTIN ESTERASE BESA"/>
    <property type="match status" value="1"/>
</dbReference>
<keyword evidence="2" id="KW-1185">Reference proteome</keyword>
<dbReference type="EMBL" id="VBTY01000166">
    <property type="protein sequence ID" value="MDG3496260.1"/>
    <property type="molecule type" value="Genomic_DNA"/>
</dbReference>